<evidence type="ECO:0000313" key="1">
    <source>
        <dbReference type="EMBL" id="KKL75524.1"/>
    </source>
</evidence>
<organism evidence="1">
    <name type="scientific">marine sediment metagenome</name>
    <dbReference type="NCBI Taxonomy" id="412755"/>
    <lineage>
        <taxon>unclassified sequences</taxon>
        <taxon>metagenomes</taxon>
        <taxon>ecological metagenomes</taxon>
    </lineage>
</organism>
<comment type="caution">
    <text evidence="1">The sequence shown here is derived from an EMBL/GenBank/DDBJ whole genome shotgun (WGS) entry which is preliminary data.</text>
</comment>
<sequence>DDECAGQITFRTATGDNTRMIITAGFGGSLFGGFSVPENHQAEVHTFRVEATRDTVNSVIALFQFLERPVGAPWRIRETIEYYTEARVGTVEYPNPRIVPGPADIRMHCEEMSANNVRVSASLNFVLVNTRSGYQQIGPELVGF</sequence>
<gene>
    <name evidence="1" type="ORF">LCGC14_2053990</name>
</gene>
<accession>A0A0F9ENA0</accession>
<name>A0A0F9ENA0_9ZZZZ</name>
<reference evidence="1" key="1">
    <citation type="journal article" date="2015" name="Nature">
        <title>Complex archaea that bridge the gap between prokaryotes and eukaryotes.</title>
        <authorList>
            <person name="Spang A."/>
            <person name="Saw J.H."/>
            <person name="Jorgensen S.L."/>
            <person name="Zaremba-Niedzwiedzka K."/>
            <person name="Martijn J."/>
            <person name="Lind A.E."/>
            <person name="van Eijk R."/>
            <person name="Schleper C."/>
            <person name="Guy L."/>
            <person name="Ettema T.J."/>
        </authorList>
    </citation>
    <scope>NUCLEOTIDE SEQUENCE</scope>
</reference>
<dbReference type="AlphaFoldDB" id="A0A0F9ENA0"/>
<proteinExistence type="predicted"/>
<dbReference type="EMBL" id="LAZR01024325">
    <property type="protein sequence ID" value="KKL75524.1"/>
    <property type="molecule type" value="Genomic_DNA"/>
</dbReference>
<protein>
    <submittedName>
        <fullName evidence="1">Uncharacterized protein</fullName>
    </submittedName>
</protein>
<feature type="non-terminal residue" evidence="1">
    <location>
        <position position="1"/>
    </location>
</feature>